<organism evidence="2 3">
    <name type="scientific">Zopfia rhizophila CBS 207.26</name>
    <dbReference type="NCBI Taxonomy" id="1314779"/>
    <lineage>
        <taxon>Eukaryota</taxon>
        <taxon>Fungi</taxon>
        <taxon>Dikarya</taxon>
        <taxon>Ascomycota</taxon>
        <taxon>Pezizomycotina</taxon>
        <taxon>Dothideomycetes</taxon>
        <taxon>Dothideomycetes incertae sedis</taxon>
        <taxon>Zopfiaceae</taxon>
        <taxon>Zopfia</taxon>
    </lineage>
</organism>
<dbReference type="InterPro" id="IPR010730">
    <property type="entry name" value="HET"/>
</dbReference>
<name>A0A6A6DXF3_9PEZI</name>
<sequence>MNELPRTLKDAIRTVRALGIDFIWIDAVCTYPDRSRIKYRRNLRSGPLFSEASDSAHLACRTGKIYSPRFRCGNLSIRRSLPSSNNAAFASPCLFFVSIQLPILVLKLREFRFHRCHQ</sequence>
<reference evidence="2" key="1">
    <citation type="journal article" date="2020" name="Stud. Mycol.">
        <title>101 Dothideomycetes genomes: a test case for predicting lifestyles and emergence of pathogens.</title>
        <authorList>
            <person name="Haridas S."/>
            <person name="Albert R."/>
            <person name="Binder M."/>
            <person name="Bloem J."/>
            <person name="Labutti K."/>
            <person name="Salamov A."/>
            <person name="Andreopoulos B."/>
            <person name="Baker S."/>
            <person name="Barry K."/>
            <person name="Bills G."/>
            <person name="Bluhm B."/>
            <person name="Cannon C."/>
            <person name="Castanera R."/>
            <person name="Culley D."/>
            <person name="Daum C."/>
            <person name="Ezra D."/>
            <person name="Gonzalez J."/>
            <person name="Henrissat B."/>
            <person name="Kuo A."/>
            <person name="Liang C."/>
            <person name="Lipzen A."/>
            <person name="Lutzoni F."/>
            <person name="Magnuson J."/>
            <person name="Mondo S."/>
            <person name="Nolan M."/>
            <person name="Ohm R."/>
            <person name="Pangilinan J."/>
            <person name="Park H.-J."/>
            <person name="Ramirez L."/>
            <person name="Alfaro M."/>
            <person name="Sun H."/>
            <person name="Tritt A."/>
            <person name="Yoshinaga Y."/>
            <person name="Zwiers L.-H."/>
            <person name="Turgeon B."/>
            <person name="Goodwin S."/>
            <person name="Spatafora J."/>
            <person name="Crous P."/>
            <person name="Grigoriev I."/>
        </authorList>
    </citation>
    <scope>NUCLEOTIDE SEQUENCE</scope>
    <source>
        <strain evidence="2">CBS 207.26</strain>
    </source>
</reference>
<proteinExistence type="predicted"/>
<evidence type="ECO:0000313" key="2">
    <source>
        <dbReference type="EMBL" id="KAF2182366.1"/>
    </source>
</evidence>
<dbReference type="AlphaFoldDB" id="A0A6A6DXF3"/>
<evidence type="ECO:0000313" key="3">
    <source>
        <dbReference type="Proteomes" id="UP000800200"/>
    </source>
</evidence>
<dbReference type="Pfam" id="PF06985">
    <property type="entry name" value="HET"/>
    <property type="match status" value="1"/>
</dbReference>
<accession>A0A6A6DXF3</accession>
<gene>
    <name evidence="2" type="ORF">K469DRAFT_711930</name>
</gene>
<dbReference type="EMBL" id="ML994648">
    <property type="protein sequence ID" value="KAF2182366.1"/>
    <property type="molecule type" value="Genomic_DNA"/>
</dbReference>
<dbReference type="OrthoDB" id="10514676at2759"/>
<dbReference type="Proteomes" id="UP000800200">
    <property type="component" value="Unassembled WGS sequence"/>
</dbReference>
<protein>
    <recommendedName>
        <fullName evidence="1">Heterokaryon incompatibility domain-containing protein</fullName>
    </recommendedName>
</protein>
<feature type="domain" description="Heterokaryon incompatibility" evidence="1">
    <location>
        <begin position="3"/>
        <end position="32"/>
    </location>
</feature>
<evidence type="ECO:0000259" key="1">
    <source>
        <dbReference type="Pfam" id="PF06985"/>
    </source>
</evidence>
<keyword evidence="3" id="KW-1185">Reference proteome</keyword>